<dbReference type="PANTHER" id="PTHR22916:SF3">
    <property type="entry name" value="UDP-GLCNAC:BETAGAL BETA-1,3-N-ACETYLGLUCOSAMINYLTRANSFERASE-LIKE PROTEIN 1"/>
    <property type="match status" value="1"/>
</dbReference>
<name>A0A550HYV3_9FLAO</name>
<protein>
    <submittedName>
        <fullName evidence="2">Glycosyltransferase</fullName>
    </submittedName>
</protein>
<dbReference type="EMBL" id="VHSF01000003">
    <property type="protein sequence ID" value="TRO63911.1"/>
    <property type="molecule type" value="Genomic_DNA"/>
</dbReference>
<dbReference type="PANTHER" id="PTHR22916">
    <property type="entry name" value="GLYCOSYLTRANSFERASE"/>
    <property type="match status" value="1"/>
</dbReference>
<feature type="domain" description="Glycosyltransferase 2-like" evidence="1">
    <location>
        <begin position="6"/>
        <end position="165"/>
    </location>
</feature>
<dbReference type="InterPro" id="IPR029044">
    <property type="entry name" value="Nucleotide-diphossugar_trans"/>
</dbReference>
<sequence>MNPKVSIIMATFNRANFILETLDSIKKQLFLQWECLIIDDGSTDESFKIVKNYISNDNRFILKKRPKEYSKGLSGARNYGIECAKGDFIIFFDDDDLIPQNNLSTCVNYMTKYNIDFCRYDKKPFRNSPVEIKVKKESKNDICFFNKGDIWKMITGSVPFASCTVMWKKECFDREKFNEELMYAEEWECYCRILLHGFKGISISEVLYYNRKHKGSNTDQFFAKDPLILKSHRKAIFLVIDHLKSKNIFGEEIKKFFVRKAVELNDKKLMIKTLNASKTGRLEKLKYVVGLNLMPILKHIFYLKGQLKRV</sequence>
<dbReference type="AlphaFoldDB" id="A0A550HYV3"/>
<proteinExistence type="predicted"/>
<evidence type="ECO:0000313" key="3">
    <source>
        <dbReference type="Proteomes" id="UP000315131"/>
    </source>
</evidence>
<dbReference type="Gene3D" id="3.90.550.10">
    <property type="entry name" value="Spore Coat Polysaccharide Biosynthesis Protein SpsA, Chain A"/>
    <property type="match status" value="1"/>
</dbReference>
<evidence type="ECO:0000259" key="1">
    <source>
        <dbReference type="Pfam" id="PF00535"/>
    </source>
</evidence>
<organism evidence="2 3">
    <name type="scientific">Christiangramia sabulilitoris</name>
    <dbReference type="NCBI Taxonomy" id="2583991"/>
    <lineage>
        <taxon>Bacteria</taxon>
        <taxon>Pseudomonadati</taxon>
        <taxon>Bacteroidota</taxon>
        <taxon>Flavobacteriia</taxon>
        <taxon>Flavobacteriales</taxon>
        <taxon>Flavobacteriaceae</taxon>
        <taxon>Christiangramia</taxon>
    </lineage>
</organism>
<dbReference type="RefSeq" id="WP_143411108.1">
    <property type="nucleotide sequence ID" value="NZ_VHSF01000003.1"/>
</dbReference>
<reference evidence="2 3" key="1">
    <citation type="submission" date="2019-06" db="EMBL/GenBank/DDBJ databases">
        <title>Gramella sabulilitoris sp. nov., isolated from a marine sand.</title>
        <authorList>
            <person name="Yoon J.-H."/>
        </authorList>
    </citation>
    <scope>NUCLEOTIDE SEQUENCE [LARGE SCALE GENOMIC DNA]</scope>
    <source>
        <strain evidence="2 3">HSMS-1</strain>
    </source>
</reference>
<dbReference type="SUPFAM" id="SSF53448">
    <property type="entry name" value="Nucleotide-diphospho-sugar transferases"/>
    <property type="match status" value="1"/>
</dbReference>
<dbReference type="GO" id="GO:0016758">
    <property type="term" value="F:hexosyltransferase activity"/>
    <property type="evidence" value="ECO:0007669"/>
    <property type="project" value="UniProtKB-ARBA"/>
</dbReference>
<accession>A0A550HYV3</accession>
<comment type="caution">
    <text evidence="2">The sequence shown here is derived from an EMBL/GenBank/DDBJ whole genome shotgun (WGS) entry which is preliminary data.</text>
</comment>
<dbReference type="Pfam" id="PF00535">
    <property type="entry name" value="Glycos_transf_2"/>
    <property type="match status" value="1"/>
</dbReference>
<dbReference type="Proteomes" id="UP000315131">
    <property type="component" value="Unassembled WGS sequence"/>
</dbReference>
<gene>
    <name evidence="2" type="ORF">FGM01_10395</name>
</gene>
<keyword evidence="2" id="KW-0808">Transferase</keyword>
<evidence type="ECO:0000313" key="2">
    <source>
        <dbReference type="EMBL" id="TRO63911.1"/>
    </source>
</evidence>
<keyword evidence="3" id="KW-1185">Reference proteome</keyword>
<dbReference type="InterPro" id="IPR001173">
    <property type="entry name" value="Glyco_trans_2-like"/>
</dbReference>
<dbReference type="OrthoDB" id="597270at2"/>